<keyword evidence="2" id="KW-0413">Isomerase</keyword>
<evidence type="ECO:0000313" key="2">
    <source>
        <dbReference type="EMBL" id="SFV73496.1"/>
    </source>
</evidence>
<dbReference type="Gene3D" id="3.65.10.10">
    <property type="entry name" value="Enolpyruvate transferase domain"/>
    <property type="match status" value="2"/>
</dbReference>
<dbReference type="AlphaFoldDB" id="A0A1K1LFM4"/>
<dbReference type="OrthoDB" id="5469219at2"/>
<dbReference type="GO" id="GO:0003866">
    <property type="term" value="F:3-phosphoshikimate 1-carboxyvinyltransferase activity"/>
    <property type="evidence" value="ECO:0007669"/>
    <property type="project" value="UniProtKB-EC"/>
</dbReference>
<feature type="region of interest" description="Disordered" evidence="1">
    <location>
        <begin position="488"/>
        <end position="509"/>
    </location>
</feature>
<dbReference type="RefSeq" id="WP_072335328.1">
    <property type="nucleotide sequence ID" value="NZ_JAXXLW010000001.1"/>
</dbReference>
<evidence type="ECO:0000313" key="3">
    <source>
        <dbReference type="Proteomes" id="UP000186323"/>
    </source>
</evidence>
<dbReference type="SUPFAM" id="SSF55205">
    <property type="entry name" value="EPT/RTPC-like"/>
    <property type="match status" value="1"/>
</dbReference>
<reference evidence="3" key="1">
    <citation type="submission" date="2016-10" db="EMBL/GenBank/DDBJ databases">
        <authorList>
            <person name="Wegmann U."/>
        </authorList>
    </citation>
    <scope>NUCLEOTIDE SEQUENCE [LARGE SCALE GENOMIC DNA]</scope>
</reference>
<keyword evidence="2" id="KW-0808">Transferase</keyword>
<dbReference type="InterPro" id="IPR036968">
    <property type="entry name" value="Enolpyruvate_Tfrase_sf"/>
</dbReference>
<feature type="compositionally biased region" description="Acidic residues" evidence="1">
    <location>
        <begin position="491"/>
        <end position="500"/>
    </location>
</feature>
<dbReference type="EC" id="5.4.99.5" evidence="2"/>
<dbReference type="KEGG" id="dpg:DESPIGER_1660"/>
<dbReference type="Proteomes" id="UP000186323">
    <property type="component" value="Chromosome I"/>
</dbReference>
<accession>A0A1K1LFM4</accession>
<dbReference type="EC" id="2.5.1.19" evidence="2"/>
<organism evidence="2 3">
    <name type="scientific">Desulfovibrio piger</name>
    <dbReference type="NCBI Taxonomy" id="901"/>
    <lineage>
        <taxon>Bacteria</taxon>
        <taxon>Pseudomonadati</taxon>
        <taxon>Thermodesulfobacteriota</taxon>
        <taxon>Desulfovibrionia</taxon>
        <taxon>Desulfovibrionales</taxon>
        <taxon>Desulfovibrionaceae</taxon>
        <taxon>Desulfovibrio</taxon>
    </lineage>
</organism>
<name>A0A1K1LFM4_9BACT</name>
<feature type="region of interest" description="Disordered" evidence="1">
    <location>
        <begin position="1"/>
        <end position="40"/>
    </location>
</feature>
<evidence type="ECO:0000256" key="1">
    <source>
        <dbReference type="SAM" id="MobiDB-lite"/>
    </source>
</evidence>
<sequence>MNEHHEFRPAQRPDKRSDRPEGRFEARTDGKPERPRRSLRETVCDIDRDILRMLMRRHNLIKRMYNAKGFLEPAEEKSIRESWEAAVSRVSRDPRLSGRFFTLMQEAEFLPRPGEDGEAQRPAFNLAPADMPVRLSMPAPRACRLTRAWATLAACTGQAVRIAPALMNDPVVDCVKLLNQLGAHANRDDGAVHVAAGAPLGTPDKVLHVGDSSWNFYLVLGHYLGRPSRTKFTGGAALKLADLGATRRFLPLMGARLVHVVPKSDGFPVRIECSGVLPGKVVFPADAPVELAEGILLAAPSYERPITLDLSAMPERELAFARILPVLTAAGADMRREGDVLHFRPCTLSIPAEPALPVEPELAVFLMGLAPALGGEVRLEGQWPAWPGTEAGLDLLRRTGARVECSETGILVRSLKPLAELPAAFALPEGLPVSWRPLAVALSAMTALRGGRAVLPAGLEAEENVVESYLHAAGLALDAEGRLVARKPGDEMEDAEEQDEEGRPVRKPRPALQARGWNAPDAPWAVALALAACARGRQEGFKLGNPGVLTELYPPFWVLYNNLPEPHMTRENKEVPTEPVKSRRRVITSAVAVPPPLEDEDY</sequence>
<keyword evidence="3" id="KW-1185">Reference proteome</keyword>
<dbReference type="GO" id="GO:0004106">
    <property type="term" value="F:chorismate mutase activity"/>
    <property type="evidence" value="ECO:0007669"/>
    <property type="project" value="UniProtKB-EC"/>
</dbReference>
<protein>
    <submittedName>
        <fullName evidence="2">Chorismate mutase I / EPT-like Enolpyruvate transferase (EPSP synthase-like )</fullName>
        <ecNumber evidence="2">2.5.1.19</ecNumber>
        <ecNumber evidence="2">5.4.99.5</ecNumber>
    </submittedName>
</protein>
<dbReference type="EMBL" id="LT630450">
    <property type="protein sequence ID" value="SFV73496.1"/>
    <property type="molecule type" value="Genomic_DNA"/>
</dbReference>
<gene>
    <name evidence="2" type="ORF">DESPIGER_1660</name>
</gene>
<proteinExistence type="predicted"/>
<keyword evidence="2" id="KW-0670">Pyruvate</keyword>
<dbReference type="InterPro" id="IPR013792">
    <property type="entry name" value="RNA3'P_cycl/enolpyr_Trfase_a/b"/>
</dbReference>